<dbReference type="PANTHER" id="PTHR23076">
    <property type="entry name" value="METALLOPROTEASE M41 FTSH"/>
    <property type="match status" value="1"/>
</dbReference>
<dbReference type="FunFam" id="3.40.50.300:FF:002568">
    <property type="entry name" value="Cell division protein (FtsH)"/>
    <property type="match status" value="1"/>
</dbReference>
<feature type="compositionally biased region" description="Polar residues" evidence="2">
    <location>
        <begin position="81"/>
        <end position="94"/>
    </location>
</feature>
<gene>
    <name evidence="5" type="primary">LOC34623807</name>
</gene>
<keyword evidence="1" id="KW-0067">ATP-binding</keyword>
<evidence type="ECO:0000313" key="4">
    <source>
        <dbReference type="Proteomes" id="UP000515125"/>
    </source>
</evidence>
<dbReference type="Proteomes" id="UP000515125">
    <property type="component" value="Unplaced"/>
</dbReference>
<dbReference type="Gene3D" id="3.40.50.300">
    <property type="entry name" value="P-loop containing nucleotide triphosphate hydrolases"/>
    <property type="match status" value="1"/>
</dbReference>
<dbReference type="GO" id="GO:0006508">
    <property type="term" value="P:proteolysis"/>
    <property type="evidence" value="ECO:0007669"/>
    <property type="project" value="TreeGrafter"/>
</dbReference>
<comment type="similarity">
    <text evidence="1">Belongs to the AAA ATPase family.</text>
</comment>
<sequence>MVRRLSSEGKSGLSSHEDACWTSEQNTCNNGESVCAGDQREATGRSPCSTQEDVFQLPAEVSEASEGAPVEPRDPILSGPQAAQASGNCSADTASSTPASLPSYRLEFQAPFVVSEESAWSPPFIPEISFSEVLELVSADAVEEVHYSSGSRLLLLLKDRRQFASTLVPGADASFFRAVAARVPRFRFVRAASVSEAVSFVFPVVLLCLWWRMLRSLIDSSRGSKDTGTDRGLEVSPPLTAFSDVVSRQKHELLEVVSLLNGECRYAAMGARLPRGVLLVGPSGTGKTLLARAVAGEARVPFLSAAASEFVEVFVGQGARRVREVFQAARRRAPCVLFIDELDALGNRLSPWGTLSGHEEYVQTVNQFLMEMDGVCGGSLGVVVIGATNRLEAIDPALLRSGRFDRHIHLQLPSAQERHEILKLHARSKKLRLVREAWAHLQLVGDAAEGLSGADLENLLNESIFRAVRRGREAVDPQALDEALLALLQRAERQNIPCS</sequence>
<evidence type="ECO:0000313" key="5">
    <source>
        <dbReference type="RefSeq" id="XP_026190156.1"/>
    </source>
</evidence>
<evidence type="ECO:0000256" key="1">
    <source>
        <dbReference type="RuleBase" id="RU003651"/>
    </source>
</evidence>
<protein>
    <submittedName>
        <fullName evidence="5">Uncharacterized protein LOC34623807</fullName>
    </submittedName>
</protein>
<evidence type="ECO:0000256" key="2">
    <source>
        <dbReference type="SAM" id="MobiDB-lite"/>
    </source>
</evidence>
<reference evidence="5" key="1">
    <citation type="submission" date="2025-08" db="UniProtKB">
        <authorList>
            <consortium name="RefSeq"/>
        </authorList>
    </citation>
    <scope>IDENTIFICATION</scope>
</reference>
<evidence type="ECO:0000259" key="3">
    <source>
        <dbReference type="SMART" id="SM00382"/>
    </source>
</evidence>
<dbReference type="SMART" id="SM00382">
    <property type="entry name" value="AAA"/>
    <property type="match status" value="1"/>
</dbReference>
<organism evidence="4 5">
    <name type="scientific">Cyclospora cayetanensis</name>
    <dbReference type="NCBI Taxonomy" id="88456"/>
    <lineage>
        <taxon>Eukaryota</taxon>
        <taxon>Sar</taxon>
        <taxon>Alveolata</taxon>
        <taxon>Apicomplexa</taxon>
        <taxon>Conoidasida</taxon>
        <taxon>Coccidia</taxon>
        <taxon>Eucoccidiorida</taxon>
        <taxon>Eimeriorina</taxon>
        <taxon>Eimeriidae</taxon>
        <taxon>Cyclospora</taxon>
    </lineage>
</organism>
<dbReference type="OrthoDB" id="346993at2759"/>
<feature type="compositionally biased region" description="Polar residues" evidence="2">
    <location>
        <begin position="22"/>
        <end position="32"/>
    </location>
</feature>
<dbReference type="Pfam" id="PF17862">
    <property type="entry name" value="AAA_lid_3"/>
    <property type="match status" value="1"/>
</dbReference>
<dbReference type="SUPFAM" id="SSF52540">
    <property type="entry name" value="P-loop containing nucleoside triphosphate hydrolases"/>
    <property type="match status" value="1"/>
</dbReference>
<dbReference type="AlphaFoldDB" id="A0A6P6RQT4"/>
<dbReference type="GO" id="GO:0004176">
    <property type="term" value="F:ATP-dependent peptidase activity"/>
    <property type="evidence" value="ECO:0007669"/>
    <property type="project" value="TreeGrafter"/>
</dbReference>
<dbReference type="PROSITE" id="PS00674">
    <property type="entry name" value="AAA"/>
    <property type="match status" value="1"/>
</dbReference>
<dbReference type="InterPro" id="IPR003960">
    <property type="entry name" value="ATPase_AAA_CS"/>
</dbReference>
<feature type="region of interest" description="Disordered" evidence="2">
    <location>
        <begin position="1"/>
        <end position="94"/>
    </location>
</feature>
<feature type="domain" description="AAA+ ATPase" evidence="3">
    <location>
        <begin position="273"/>
        <end position="414"/>
    </location>
</feature>
<dbReference type="InterPro" id="IPR003959">
    <property type="entry name" value="ATPase_AAA_core"/>
</dbReference>
<dbReference type="GeneID" id="34623807"/>
<keyword evidence="1" id="KW-0547">Nucleotide-binding</keyword>
<dbReference type="GO" id="GO:0005524">
    <property type="term" value="F:ATP binding"/>
    <property type="evidence" value="ECO:0007669"/>
    <property type="project" value="UniProtKB-KW"/>
</dbReference>
<dbReference type="RefSeq" id="XP_026190156.1">
    <property type="nucleotide sequence ID" value="XM_026334371.1"/>
</dbReference>
<keyword evidence="4" id="KW-1185">Reference proteome</keyword>
<dbReference type="Pfam" id="PF00004">
    <property type="entry name" value="AAA"/>
    <property type="match status" value="1"/>
</dbReference>
<dbReference type="PANTHER" id="PTHR23076:SF113">
    <property type="entry name" value="ATP-DEPENDENT ZINC METALLOPROTEASE FTSH 1, CHLOROPLASTIC-RELATED"/>
    <property type="match status" value="1"/>
</dbReference>
<accession>A0A6P6RQT4</accession>
<name>A0A6P6RQT4_9EIME</name>
<dbReference type="InterPro" id="IPR041569">
    <property type="entry name" value="AAA_lid_3"/>
</dbReference>
<dbReference type="InterPro" id="IPR003593">
    <property type="entry name" value="AAA+_ATPase"/>
</dbReference>
<dbReference type="Gene3D" id="1.10.8.60">
    <property type="match status" value="1"/>
</dbReference>
<dbReference type="InterPro" id="IPR027417">
    <property type="entry name" value="P-loop_NTPase"/>
</dbReference>
<dbReference type="GO" id="GO:0016887">
    <property type="term" value="F:ATP hydrolysis activity"/>
    <property type="evidence" value="ECO:0007669"/>
    <property type="project" value="InterPro"/>
</dbReference>
<proteinExistence type="inferred from homology"/>